<evidence type="ECO:0000256" key="7">
    <source>
        <dbReference type="RuleBase" id="RU004466"/>
    </source>
</evidence>
<evidence type="ECO:0000313" key="9">
    <source>
        <dbReference type="Proteomes" id="UP000635902"/>
    </source>
</evidence>
<keyword evidence="9" id="KW-1185">Reference proteome</keyword>
<comment type="pathway">
    <text evidence="2">Isoprenoid biosynthesis.</text>
</comment>
<evidence type="ECO:0000256" key="4">
    <source>
        <dbReference type="ARBA" id="ARBA00022679"/>
    </source>
</evidence>
<dbReference type="InterPro" id="IPR033749">
    <property type="entry name" value="Polyprenyl_synt_CS"/>
</dbReference>
<dbReference type="CDD" id="cd00685">
    <property type="entry name" value="Trans_IPPS_HT"/>
    <property type="match status" value="1"/>
</dbReference>
<dbReference type="PANTHER" id="PTHR12001">
    <property type="entry name" value="GERANYLGERANYL PYROPHOSPHATE SYNTHASE"/>
    <property type="match status" value="1"/>
</dbReference>
<comment type="similarity">
    <text evidence="3 7">Belongs to the FPP/GGPP synthase family.</text>
</comment>
<dbReference type="PANTHER" id="PTHR12001:SF85">
    <property type="entry name" value="SHORT CHAIN ISOPRENYL DIPHOSPHATE SYNTHASE"/>
    <property type="match status" value="1"/>
</dbReference>
<name>A0ABR9ZKB2_9CORY</name>
<dbReference type="Gene3D" id="1.10.600.10">
    <property type="entry name" value="Farnesyl Diphosphate Synthase"/>
    <property type="match status" value="1"/>
</dbReference>
<keyword evidence="6" id="KW-0460">Magnesium</keyword>
<accession>A0ABR9ZKB2</accession>
<keyword evidence="4 7" id="KW-0808">Transferase</keyword>
<evidence type="ECO:0000256" key="1">
    <source>
        <dbReference type="ARBA" id="ARBA00001946"/>
    </source>
</evidence>
<dbReference type="Proteomes" id="UP000635902">
    <property type="component" value="Unassembled WGS sequence"/>
</dbReference>
<evidence type="ECO:0000256" key="5">
    <source>
        <dbReference type="ARBA" id="ARBA00022723"/>
    </source>
</evidence>
<dbReference type="SFLD" id="SFLDS00005">
    <property type="entry name" value="Isoprenoid_Synthase_Type_I"/>
    <property type="match status" value="1"/>
</dbReference>
<evidence type="ECO:0000313" key="8">
    <source>
        <dbReference type="EMBL" id="MBF4553819.1"/>
    </source>
</evidence>
<dbReference type="PROSITE" id="PS00723">
    <property type="entry name" value="POLYPRENYL_SYNTHASE_1"/>
    <property type="match status" value="1"/>
</dbReference>
<evidence type="ECO:0000256" key="6">
    <source>
        <dbReference type="ARBA" id="ARBA00022842"/>
    </source>
</evidence>
<sequence length="380" mass="40769">MSVPESTWGLASPLSAVPSAVNQCVADYFAASTQEFAAIGPQFAHAISLLREFTVDGGKRVRPMFAWAGIRAGVEGGGGSFDFPFPDATPDPQSLLTAISAMEFIQACALIHDDIIDQSDTRRGSPTTHRRFTAQHREHAWAGESEHYGTSQAILTGDLALAWADDMFGMSGISAQALRASRNPWRAMRTEVIAGQILDVTLEANGSESVEDSLKVIEYKTASYTVARPLHIGAALVGADEAVVSTLRQIGQDIGEAFQLRDDQLGVFGKPEITGKPSGDDLRTGKRTALINQALINLAEGKGVKGGVEKLRNGLGAVDTEEEIDELRGVIVESGAAADIEEWITRRSQRAIETIRGANLGAEITEEMVDVTAKLSDRKY</sequence>
<keyword evidence="5" id="KW-0479">Metal-binding</keyword>
<evidence type="ECO:0000256" key="3">
    <source>
        <dbReference type="ARBA" id="ARBA00006706"/>
    </source>
</evidence>
<protein>
    <submittedName>
        <fullName evidence="8">Polyprenyl synthetase family protein</fullName>
    </submittedName>
</protein>
<dbReference type="InterPro" id="IPR008949">
    <property type="entry name" value="Isoprenoid_synthase_dom_sf"/>
</dbReference>
<evidence type="ECO:0000256" key="2">
    <source>
        <dbReference type="ARBA" id="ARBA00005128"/>
    </source>
</evidence>
<dbReference type="RefSeq" id="WP_194556716.1">
    <property type="nucleotide sequence ID" value="NZ_JADKMY010000002.1"/>
</dbReference>
<proteinExistence type="inferred from homology"/>
<gene>
    <name evidence="8" type="ORF">IRY30_06965</name>
</gene>
<dbReference type="Pfam" id="PF00348">
    <property type="entry name" value="polyprenyl_synt"/>
    <property type="match status" value="1"/>
</dbReference>
<reference evidence="8 9" key="1">
    <citation type="submission" date="2020-10" db="EMBL/GenBank/DDBJ databases">
        <title>Novel species in genus Corynebacterium.</title>
        <authorList>
            <person name="Zhang G."/>
        </authorList>
    </citation>
    <scope>NUCLEOTIDE SEQUENCE [LARGE SCALE GENOMIC DNA]</scope>
    <source>
        <strain evidence="8 9">DSM 45110</strain>
    </source>
</reference>
<dbReference type="InterPro" id="IPR000092">
    <property type="entry name" value="Polyprenyl_synt"/>
</dbReference>
<comment type="caution">
    <text evidence="8">The sequence shown here is derived from an EMBL/GenBank/DDBJ whole genome shotgun (WGS) entry which is preliminary data.</text>
</comment>
<dbReference type="SUPFAM" id="SSF48576">
    <property type="entry name" value="Terpenoid synthases"/>
    <property type="match status" value="1"/>
</dbReference>
<organism evidence="8 9">
    <name type="scientific">Corynebacterium suicordis DSM 45110</name>
    <dbReference type="NCBI Taxonomy" id="1121369"/>
    <lineage>
        <taxon>Bacteria</taxon>
        <taxon>Bacillati</taxon>
        <taxon>Actinomycetota</taxon>
        <taxon>Actinomycetes</taxon>
        <taxon>Mycobacteriales</taxon>
        <taxon>Corynebacteriaceae</taxon>
        <taxon>Corynebacterium</taxon>
    </lineage>
</organism>
<comment type="cofactor">
    <cofactor evidence="1">
        <name>Mg(2+)</name>
        <dbReference type="ChEBI" id="CHEBI:18420"/>
    </cofactor>
</comment>
<dbReference type="EMBL" id="JADKMY010000002">
    <property type="protein sequence ID" value="MBF4553819.1"/>
    <property type="molecule type" value="Genomic_DNA"/>
</dbReference>